<proteinExistence type="predicted"/>
<dbReference type="PANTHER" id="PTHR33385:SF18">
    <property type="entry name" value="XRI1-LIKE PROTEIN"/>
    <property type="match status" value="1"/>
</dbReference>
<sequence length="369" mass="38477">MTSHLTRPRLSPELLAMALDSYSYDCCVFPPLLDWEWDWGELDTLGLGGVAEAGGTAVQEQEAVFFPATPGVESPASSEASSGYLQDAVAHWSGRCNKRQRMEATPPPRRPATVGEDLQFLLESFWDSSAEGGGGDGDLRQDLNTTIPETEICCSFVSGDDGSGASGREEQRAPSKQVLPAPAPAPAARRGGEEAAAVVPPPPRPRFPATVRGAAPLQPRLQKATAGAGTGAPHRAPARRDDRSLPRPVVGCCEPSRAGAGAAAGAAATTAPASACPSLLAGEEKRGVMYPFDVVKPLGLDAGRMTTLDDVNQRILKRPARPVRHPVGPFACGPAVTAHGIGLSGKAVVSLTKIRTGGKGTITIIRTRD</sequence>
<dbReference type="GO" id="GO:0007143">
    <property type="term" value="P:female meiotic nuclear division"/>
    <property type="evidence" value="ECO:0007669"/>
    <property type="project" value="InterPro"/>
</dbReference>
<dbReference type="EMBL" id="CM029037">
    <property type="protein sequence ID" value="KAG2661891.1"/>
    <property type="molecule type" value="Genomic_DNA"/>
</dbReference>
<dbReference type="GO" id="GO:0007140">
    <property type="term" value="P:male meiotic nuclear division"/>
    <property type="evidence" value="ECO:0007669"/>
    <property type="project" value="InterPro"/>
</dbReference>
<evidence type="ECO:0000256" key="1">
    <source>
        <dbReference type="SAM" id="MobiDB-lite"/>
    </source>
</evidence>
<feature type="compositionally biased region" description="Low complexity" evidence="1">
    <location>
        <begin position="186"/>
        <end position="198"/>
    </location>
</feature>
<evidence type="ECO:0008006" key="4">
    <source>
        <dbReference type="Google" id="ProtNLM"/>
    </source>
</evidence>
<name>A0A8T0XKD0_PANVG</name>
<comment type="caution">
    <text evidence="2">The sequence shown here is derived from an EMBL/GenBank/DDBJ whole genome shotgun (WGS) entry which is preliminary data.</text>
</comment>
<dbReference type="Proteomes" id="UP000823388">
    <property type="component" value="Chromosome 1K"/>
</dbReference>
<dbReference type="InterPro" id="IPR039933">
    <property type="entry name" value="XRI1"/>
</dbReference>
<dbReference type="PANTHER" id="PTHR33385">
    <property type="entry name" value="PROTEIN XRI1"/>
    <property type="match status" value="1"/>
</dbReference>
<protein>
    <recommendedName>
        <fullName evidence="4">Protein XRI1</fullName>
    </recommendedName>
</protein>
<evidence type="ECO:0000313" key="3">
    <source>
        <dbReference type="Proteomes" id="UP000823388"/>
    </source>
</evidence>
<feature type="region of interest" description="Disordered" evidence="1">
    <location>
        <begin position="154"/>
        <end position="247"/>
    </location>
</feature>
<keyword evidence="3" id="KW-1185">Reference proteome</keyword>
<accession>A0A8T0XKD0</accession>
<reference evidence="2" key="1">
    <citation type="submission" date="2020-05" db="EMBL/GenBank/DDBJ databases">
        <title>WGS assembly of Panicum virgatum.</title>
        <authorList>
            <person name="Lovell J.T."/>
            <person name="Jenkins J."/>
            <person name="Shu S."/>
            <person name="Juenger T.E."/>
            <person name="Schmutz J."/>
        </authorList>
    </citation>
    <scope>NUCLEOTIDE SEQUENCE</scope>
    <source>
        <strain evidence="2">AP13</strain>
    </source>
</reference>
<gene>
    <name evidence="2" type="ORF">PVAP13_1KG111697</name>
</gene>
<organism evidence="2 3">
    <name type="scientific">Panicum virgatum</name>
    <name type="common">Blackwell switchgrass</name>
    <dbReference type="NCBI Taxonomy" id="38727"/>
    <lineage>
        <taxon>Eukaryota</taxon>
        <taxon>Viridiplantae</taxon>
        <taxon>Streptophyta</taxon>
        <taxon>Embryophyta</taxon>
        <taxon>Tracheophyta</taxon>
        <taxon>Spermatophyta</taxon>
        <taxon>Magnoliopsida</taxon>
        <taxon>Liliopsida</taxon>
        <taxon>Poales</taxon>
        <taxon>Poaceae</taxon>
        <taxon>PACMAD clade</taxon>
        <taxon>Panicoideae</taxon>
        <taxon>Panicodae</taxon>
        <taxon>Paniceae</taxon>
        <taxon>Panicinae</taxon>
        <taxon>Panicum</taxon>
        <taxon>Panicum sect. Hiantes</taxon>
    </lineage>
</organism>
<dbReference type="AlphaFoldDB" id="A0A8T0XKD0"/>
<dbReference type="OrthoDB" id="691244at2759"/>
<evidence type="ECO:0000313" key="2">
    <source>
        <dbReference type="EMBL" id="KAG2661891.1"/>
    </source>
</evidence>